<dbReference type="RefSeq" id="WP_042406562.1">
    <property type="nucleotide sequence ID" value="NZ_BAWO01000002.1"/>
</dbReference>
<keyword evidence="3" id="KW-0813">Transport</keyword>
<dbReference type="OrthoDB" id="286202at2"/>
<evidence type="ECO:0000256" key="4">
    <source>
        <dbReference type="ARBA" id="ARBA00022729"/>
    </source>
</evidence>
<reference evidence="8 9" key="1">
    <citation type="submission" date="2014-04" db="EMBL/GenBank/DDBJ databases">
        <title>Whole genome shotgun sequence of Geobacillus caldoxylosilyticus NBRC 107762.</title>
        <authorList>
            <person name="Hosoyama A."/>
            <person name="Hosoyama Y."/>
            <person name="Katano-Makiyama Y."/>
            <person name="Tsuchikane K."/>
            <person name="Ohji S."/>
            <person name="Ichikawa N."/>
            <person name="Yamazoe A."/>
            <person name="Fujita N."/>
        </authorList>
    </citation>
    <scope>NUCLEOTIDE SEQUENCE [LARGE SCALE GENOMIC DNA]</scope>
    <source>
        <strain evidence="8 9">NBRC 107762</strain>
    </source>
</reference>
<name>A0A023DAC2_9BACL</name>
<keyword evidence="9" id="KW-1185">Reference proteome</keyword>
<evidence type="ECO:0000313" key="9">
    <source>
        <dbReference type="Proteomes" id="UP000023561"/>
    </source>
</evidence>
<dbReference type="PANTHER" id="PTHR30024:SF42">
    <property type="entry name" value="ALIPHATIC SULFONATES-BINDING PROTEIN-RELATED"/>
    <property type="match status" value="1"/>
</dbReference>
<dbReference type="AlphaFoldDB" id="A0A023DAC2"/>
<dbReference type="Gene3D" id="3.40.190.10">
    <property type="entry name" value="Periplasmic binding protein-like II"/>
    <property type="match status" value="2"/>
</dbReference>
<accession>A0A023DAC2</accession>
<evidence type="ECO:0000256" key="3">
    <source>
        <dbReference type="ARBA" id="ARBA00022448"/>
    </source>
</evidence>
<protein>
    <recommendedName>
        <fullName evidence="6">Putative aliphatic sulfonates-binding protein</fullName>
    </recommendedName>
</protein>
<dbReference type="SMART" id="SM00062">
    <property type="entry name" value="PBPb"/>
    <property type="match status" value="1"/>
</dbReference>
<dbReference type="InterPro" id="IPR015168">
    <property type="entry name" value="SsuA/THI5"/>
</dbReference>
<evidence type="ECO:0000313" key="8">
    <source>
        <dbReference type="EMBL" id="GAJ38304.1"/>
    </source>
</evidence>
<evidence type="ECO:0000256" key="2">
    <source>
        <dbReference type="ARBA" id="ARBA00010742"/>
    </source>
</evidence>
<dbReference type="InterPro" id="IPR010067">
    <property type="entry name" value="ABC_SsuA_sub-bd"/>
</dbReference>
<evidence type="ECO:0000256" key="6">
    <source>
        <dbReference type="ARBA" id="ARBA00070228"/>
    </source>
</evidence>
<proteinExistence type="inferred from homology"/>
<comment type="caution">
    <text evidence="8">The sequence shown here is derived from an EMBL/GenBank/DDBJ whole genome shotgun (WGS) entry which is preliminary data.</text>
</comment>
<comment type="similarity">
    <text evidence="2">Belongs to the bacterial solute-binding protein SsuA/TauA family.</text>
</comment>
<dbReference type="Pfam" id="PF09084">
    <property type="entry name" value="NMT1"/>
    <property type="match status" value="1"/>
</dbReference>
<gene>
    <name evidence="8" type="primary">ssuA</name>
    <name evidence="8" type="ORF">GCA01S_002_00920</name>
</gene>
<dbReference type="InterPro" id="IPR001638">
    <property type="entry name" value="Solute-binding_3/MltF_N"/>
</dbReference>
<dbReference type="Proteomes" id="UP000023561">
    <property type="component" value="Unassembled WGS sequence"/>
</dbReference>
<comment type="function">
    <text evidence="5">Part of a binding-protein-dependent transport system for aliphatic sulfonates. Putative binding protein.</text>
</comment>
<dbReference type="FunFam" id="3.40.190.10:FF:000050">
    <property type="entry name" value="Sulfonate ABC transporter substrate-binding protein"/>
    <property type="match status" value="1"/>
</dbReference>
<comment type="subcellular location">
    <subcellularLocation>
        <location evidence="1">Periplasm</location>
    </subcellularLocation>
</comment>
<sequence length="341" mass="38346">MRKHIFILFISLFIVLMSGCGQESMTSTTAKGKEKNVTIRIGIQQSLGPLLLAKEKGWFEKELEKEGVRVKWIEFQSGPPHFEAMASNNLDFGVVGNSPVIAAQAANIEFKEISKAAEGLKGDAIIVPQGSKINSLKDLKGKKIAVAKGSSGFNFLYEALQHAGLKASEVEMIQLQPDEAQAAFDTHKVDAWAIWEPFISYEVIKNKARIVADGEDLQAYSPSFIVARTGFIKEHPDLTVQFLKIYEKARRWQNDHFNEAAEIYAKVKKLDKDVVLRALRNNPSLNEPITDDIIQAQQKTADFQYAQHIIKTKINTSKVVDNQYIKQVFQELEKEGENKHE</sequence>
<dbReference type="PROSITE" id="PS51257">
    <property type="entry name" value="PROKAR_LIPOPROTEIN"/>
    <property type="match status" value="1"/>
</dbReference>
<dbReference type="GO" id="GO:0042597">
    <property type="term" value="C:periplasmic space"/>
    <property type="evidence" value="ECO:0007669"/>
    <property type="project" value="UniProtKB-SubCell"/>
</dbReference>
<dbReference type="GO" id="GO:0016020">
    <property type="term" value="C:membrane"/>
    <property type="evidence" value="ECO:0007669"/>
    <property type="project" value="InterPro"/>
</dbReference>
<dbReference type="GO" id="GO:0042626">
    <property type="term" value="F:ATPase-coupled transmembrane transporter activity"/>
    <property type="evidence" value="ECO:0007669"/>
    <property type="project" value="InterPro"/>
</dbReference>
<feature type="domain" description="Solute-binding protein family 3/N-terminal" evidence="7">
    <location>
        <begin position="38"/>
        <end position="260"/>
    </location>
</feature>
<dbReference type="PANTHER" id="PTHR30024">
    <property type="entry name" value="ALIPHATIC SULFONATES-BINDING PROTEIN-RELATED"/>
    <property type="match status" value="1"/>
</dbReference>
<organism evidence="8 9">
    <name type="scientific">Parageobacillus caldoxylosilyticus NBRC 107762</name>
    <dbReference type="NCBI Taxonomy" id="1220594"/>
    <lineage>
        <taxon>Bacteria</taxon>
        <taxon>Bacillati</taxon>
        <taxon>Bacillota</taxon>
        <taxon>Bacilli</taxon>
        <taxon>Bacillales</taxon>
        <taxon>Anoxybacillaceae</taxon>
        <taxon>Saccharococcus</taxon>
    </lineage>
</organism>
<keyword evidence="4" id="KW-0732">Signal</keyword>
<dbReference type="NCBIfam" id="TIGR01728">
    <property type="entry name" value="SsuA_fam"/>
    <property type="match status" value="1"/>
</dbReference>
<evidence type="ECO:0000256" key="1">
    <source>
        <dbReference type="ARBA" id="ARBA00004418"/>
    </source>
</evidence>
<evidence type="ECO:0000256" key="5">
    <source>
        <dbReference type="ARBA" id="ARBA00055538"/>
    </source>
</evidence>
<evidence type="ECO:0000259" key="7">
    <source>
        <dbReference type="SMART" id="SM00062"/>
    </source>
</evidence>
<dbReference type="SUPFAM" id="SSF53850">
    <property type="entry name" value="Periplasmic binding protein-like II"/>
    <property type="match status" value="1"/>
</dbReference>
<dbReference type="EMBL" id="BAWO01000002">
    <property type="protein sequence ID" value="GAJ38304.1"/>
    <property type="molecule type" value="Genomic_DNA"/>
</dbReference>